<evidence type="ECO:0000313" key="2">
    <source>
        <dbReference type="Proteomes" id="UP001500459"/>
    </source>
</evidence>
<organism evidence="1 2">
    <name type="scientific">Aquimarina addita</name>
    <dbReference type="NCBI Taxonomy" id="870485"/>
    <lineage>
        <taxon>Bacteria</taxon>
        <taxon>Pseudomonadati</taxon>
        <taxon>Bacteroidota</taxon>
        <taxon>Flavobacteriia</taxon>
        <taxon>Flavobacteriales</taxon>
        <taxon>Flavobacteriaceae</taxon>
        <taxon>Aquimarina</taxon>
    </lineage>
</organism>
<proteinExistence type="predicted"/>
<name>A0ABP6URV9_9FLAO</name>
<evidence type="ECO:0000313" key="1">
    <source>
        <dbReference type="EMBL" id="GAA3516722.1"/>
    </source>
</evidence>
<sequence>MYFNIARAKQDPVYLCSVQLRVLVYYTFTNTRQLYTHLLKGIGGAIRISKLASLLSFCNKDEKERKKIELNQRFTQNKRKK</sequence>
<keyword evidence="2" id="KW-1185">Reference proteome</keyword>
<accession>A0ABP6URV9</accession>
<gene>
    <name evidence="1" type="ORF">GCM10022393_33550</name>
</gene>
<protein>
    <submittedName>
        <fullName evidence="1">Uncharacterized protein</fullName>
    </submittedName>
</protein>
<dbReference type="Proteomes" id="UP001500459">
    <property type="component" value="Unassembled WGS sequence"/>
</dbReference>
<reference evidence="2" key="1">
    <citation type="journal article" date="2019" name="Int. J. Syst. Evol. Microbiol.">
        <title>The Global Catalogue of Microorganisms (GCM) 10K type strain sequencing project: providing services to taxonomists for standard genome sequencing and annotation.</title>
        <authorList>
            <consortium name="The Broad Institute Genomics Platform"/>
            <consortium name="The Broad Institute Genome Sequencing Center for Infectious Disease"/>
            <person name="Wu L."/>
            <person name="Ma J."/>
        </authorList>
    </citation>
    <scope>NUCLEOTIDE SEQUENCE [LARGE SCALE GENOMIC DNA]</scope>
    <source>
        <strain evidence="2">JCM 17106</strain>
    </source>
</reference>
<dbReference type="EMBL" id="BAABCW010000016">
    <property type="protein sequence ID" value="GAA3516722.1"/>
    <property type="molecule type" value="Genomic_DNA"/>
</dbReference>
<comment type="caution">
    <text evidence="1">The sequence shown here is derived from an EMBL/GenBank/DDBJ whole genome shotgun (WGS) entry which is preliminary data.</text>
</comment>